<keyword evidence="2" id="KW-0472">Membrane</keyword>
<evidence type="ECO:0008006" key="5">
    <source>
        <dbReference type="Google" id="ProtNLM"/>
    </source>
</evidence>
<organism evidence="3 4">
    <name type="scientific">Candidatus Anoxymicrobium japonicum</name>
    <dbReference type="NCBI Taxonomy" id="2013648"/>
    <lineage>
        <taxon>Bacteria</taxon>
        <taxon>Bacillati</taxon>
        <taxon>Actinomycetota</taxon>
        <taxon>Candidatus Geothermincolia</taxon>
        <taxon>Candidatus Geothermincolales</taxon>
        <taxon>Candidatus Anoxymicrobiaceae</taxon>
        <taxon>Candidatus Anoxymicrobium</taxon>
    </lineage>
</organism>
<dbReference type="InterPro" id="IPR007060">
    <property type="entry name" value="FtsL/DivIC"/>
</dbReference>
<evidence type="ECO:0000256" key="2">
    <source>
        <dbReference type="SAM" id="Phobius"/>
    </source>
</evidence>
<feature type="region of interest" description="Disordered" evidence="1">
    <location>
        <begin position="1"/>
        <end position="26"/>
    </location>
</feature>
<dbReference type="Proteomes" id="UP000233654">
    <property type="component" value="Unassembled WGS sequence"/>
</dbReference>
<proteinExistence type="predicted"/>
<feature type="compositionally biased region" description="Basic residues" evidence="1">
    <location>
        <begin position="9"/>
        <end position="26"/>
    </location>
</feature>
<keyword evidence="2" id="KW-1133">Transmembrane helix</keyword>
<comment type="caution">
    <text evidence="3">The sequence shown here is derived from an EMBL/GenBank/DDBJ whole genome shotgun (WGS) entry which is preliminary data.</text>
</comment>
<feature type="transmembrane region" description="Helical" evidence="2">
    <location>
        <begin position="35"/>
        <end position="54"/>
    </location>
</feature>
<dbReference type="Pfam" id="PF04977">
    <property type="entry name" value="DivIC"/>
    <property type="match status" value="1"/>
</dbReference>
<evidence type="ECO:0000256" key="1">
    <source>
        <dbReference type="SAM" id="MobiDB-lite"/>
    </source>
</evidence>
<evidence type="ECO:0000313" key="3">
    <source>
        <dbReference type="EMBL" id="PKQ27646.1"/>
    </source>
</evidence>
<accession>A0A2N3G4K1</accession>
<dbReference type="EMBL" id="PHEX01000069">
    <property type="protein sequence ID" value="PKQ27646.1"/>
    <property type="molecule type" value="Genomic_DNA"/>
</dbReference>
<sequence>MDGAAAAFKMKKKQSAKKKTGHDRGRWRRGISPRVVGLIFLLVICIGVVISPVARNLEATGRLKSMEKELARQKQITGSLDREVSDARSLDYIEKEARKGRLVKPGEILYLVTTNANAPEVEYRLKALQSMDEAWESIRWRLHCNASRQVSGQ</sequence>
<name>A0A2N3G4K1_9ACTN</name>
<keyword evidence="2" id="KW-0812">Transmembrane</keyword>
<gene>
    <name evidence="3" type="ORF">CVT63_06930</name>
</gene>
<reference evidence="3 4" key="1">
    <citation type="journal article" date="2017" name="ISME J.">
        <title>Potential for microbial H2 and metal transformations associated with novel bacteria and archaea in deep terrestrial subsurface sediments.</title>
        <authorList>
            <person name="Hernsdorf A.W."/>
            <person name="Amano Y."/>
            <person name="Miyakawa K."/>
            <person name="Ise K."/>
            <person name="Suzuki Y."/>
            <person name="Anantharaman K."/>
            <person name="Probst A."/>
            <person name="Burstein D."/>
            <person name="Thomas B.C."/>
            <person name="Banfield J.F."/>
        </authorList>
    </citation>
    <scope>NUCLEOTIDE SEQUENCE [LARGE SCALE GENOMIC DNA]</scope>
    <source>
        <strain evidence="3">HGW-Actinobacteria-3</strain>
    </source>
</reference>
<protein>
    <recommendedName>
        <fullName evidence="5">Septum formation initiator</fullName>
    </recommendedName>
</protein>
<dbReference type="AlphaFoldDB" id="A0A2N3G4K1"/>
<evidence type="ECO:0000313" key="4">
    <source>
        <dbReference type="Proteomes" id="UP000233654"/>
    </source>
</evidence>